<reference evidence="2 3" key="1">
    <citation type="submission" date="2019-03" db="EMBL/GenBank/DDBJ databases">
        <title>Seongchinamella monodicae gen. nov., sp. nov., a novel member of the Gammaproteobacteria isolated from a tidal mudflat of beach.</title>
        <authorList>
            <person name="Yang H.G."/>
            <person name="Kang J.W."/>
            <person name="Lee S.D."/>
        </authorList>
    </citation>
    <scope>NUCLEOTIDE SEQUENCE [LARGE SCALE GENOMIC DNA]</scope>
    <source>
        <strain evidence="2 3">GH4-78</strain>
    </source>
</reference>
<sequence>MVVLRGTHKLLKVLHTTASPSDFSDTALGDWYINRIVVDRQPLLLCVVANSLLAMITPARDVKNLPQHFPELVQNRLQRLGADQTTVDAEVAAMQAVMVGKTQDRSVVGTMVDFAKVIPYYLPIGGWEMEDLEIAEDKLAETPCRCGRAQATIWPGRDSLRLLQTRWQPVGDVH</sequence>
<proteinExistence type="predicted"/>
<keyword evidence="3" id="KW-1185">Reference proteome</keyword>
<gene>
    <name evidence="2" type="ORF">E2F43_00035</name>
</gene>
<evidence type="ECO:0000313" key="2">
    <source>
        <dbReference type="EMBL" id="TDG14676.1"/>
    </source>
</evidence>
<organism evidence="2 3">
    <name type="scientific">Seongchinamella unica</name>
    <dbReference type="NCBI Taxonomy" id="2547392"/>
    <lineage>
        <taxon>Bacteria</taxon>
        <taxon>Pseudomonadati</taxon>
        <taxon>Pseudomonadota</taxon>
        <taxon>Gammaproteobacteria</taxon>
        <taxon>Cellvibrionales</taxon>
        <taxon>Halieaceae</taxon>
        <taxon>Seongchinamella</taxon>
    </lineage>
</organism>
<protein>
    <recommendedName>
        <fullName evidence="1">DUF6933 domain-containing protein</fullName>
    </recommendedName>
</protein>
<feature type="domain" description="DUF6933" evidence="1">
    <location>
        <begin position="4"/>
        <end position="155"/>
    </location>
</feature>
<dbReference type="OrthoDB" id="8902516at2"/>
<evidence type="ECO:0000259" key="1">
    <source>
        <dbReference type="Pfam" id="PF22016"/>
    </source>
</evidence>
<accession>A0A4R5LTJ0</accession>
<evidence type="ECO:0000313" key="3">
    <source>
        <dbReference type="Proteomes" id="UP000295554"/>
    </source>
</evidence>
<dbReference type="Pfam" id="PF22016">
    <property type="entry name" value="DUF6933"/>
    <property type="match status" value="1"/>
</dbReference>
<dbReference type="InterPro" id="IPR053864">
    <property type="entry name" value="DUF6933"/>
</dbReference>
<dbReference type="RefSeq" id="WP_133208853.1">
    <property type="nucleotide sequence ID" value="NZ_SMSE01000001.1"/>
</dbReference>
<dbReference type="AlphaFoldDB" id="A0A4R5LTJ0"/>
<name>A0A4R5LTJ0_9GAMM</name>
<dbReference type="EMBL" id="SMSE01000001">
    <property type="protein sequence ID" value="TDG14676.1"/>
    <property type="molecule type" value="Genomic_DNA"/>
</dbReference>
<dbReference type="Proteomes" id="UP000295554">
    <property type="component" value="Unassembled WGS sequence"/>
</dbReference>
<comment type="caution">
    <text evidence="2">The sequence shown here is derived from an EMBL/GenBank/DDBJ whole genome shotgun (WGS) entry which is preliminary data.</text>
</comment>